<feature type="transmembrane region" description="Helical" evidence="1">
    <location>
        <begin position="44"/>
        <end position="66"/>
    </location>
</feature>
<evidence type="ECO:0000256" key="1">
    <source>
        <dbReference type="SAM" id="Phobius"/>
    </source>
</evidence>
<feature type="transmembrane region" description="Helical" evidence="1">
    <location>
        <begin position="78"/>
        <end position="99"/>
    </location>
</feature>
<comment type="caution">
    <text evidence="2">The sequence shown here is derived from an EMBL/GenBank/DDBJ whole genome shotgun (WGS) entry which is preliminary data.</text>
</comment>
<feature type="transmembrane region" description="Helical" evidence="1">
    <location>
        <begin position="12"/>
        <end position="32"/>
    </location>
</feature>
<name>A0ABQ3WRH4_9ACTN</name>
<accession>A0ABQ3WRH4</accession>
<gene>
    <name evidence="2" type="ORF">Aca07nite_60510</name>
</gene>
<organism evidence="2">
    <name type="scientific">Actinoplanes campanulatus</name>
    <dbReference type="NCBI Taxonomy" id="113559"/>
    <lineage>
        <taxon>Bacteria</taxon>
        <taxon>Bacillati</taxon>
        <taxon>Actinomycetota</taxon>
        <taxon>Actinomycetes</taxon>
        <taxon>Micromonosporales</taxon>
        <taxon>Micromonosporaceae</taxon>
        <taxon>Actinoplanes</taxon>
    </lineage>
</organism>
<protein>
    <recommendedName>
        <fullName evidence="3">Transglycosylase associated protein</fullName>
    </recommendedName>
</protein>
<evidence type="ECO:0000313" key="2">
    <source>
        <dbReference type="EMBL" id="GID48776.1"/>
    </source>
</evidence>
<reference evidence="2" key="1">
    <citation type="submission" date="2021-01" db="EMBL/GenBank/DDBJ databases">
        <title>Whole genome shotgun sequence of Actinoplanes capillaceus NBRC 16408.</title>
        <authorList>
            <person name="Komaki H."/>
            <person name="Tamura T."/>
        </authorList>
    </citation>
    <scope>NUCLEOTIDE SEQUENCE [LARGE SCALE GENOMIC DNA]</scope>
    <source>
        <strain evidence="2">NBRC 16408</strain>
    </source>
</reference>
<proteinExistence type="predicted"/>
<dbReference type="RefSeq" id="WP_239141198.1">
    <property type="nucleotide sequence ID" value="NZ_BAAAGQ010000033.1"/>
</dbReference>
<evidence type="ECO:0008006" key="3">
    <source>
        <dbReference type="Google" id="ProtNLM"/>
    </source>
</evidence>
<keyword evidence="1" id="KW-0472">Membrane</keyword>
<keyword evidence="1" id="KW-0812">Transmembrane</keyword>
<keyword evidence="1" id="KW-1133">Transmembrane helix</keyword>
<dbReference type="EMBL" id="BOMF01000107">
    <property type="protein sequence ID" value="GID48776.1"/>
    <property type="molecule type" value="Genomic_DNA"/>
</dbReference>
<sequence length="106" mass="11271">MMRAWRWKDKCGGMVGALFLGFIAGVVARVLMPGDAFRKMSGPVSWLVSVGLGLAGALVGYVIFTLGFGIGDDDIFDWGGILSAIIGTLIVIPIAGWLLRRSNRAS</sequence>